<dbReference type="SUPFAM" id="SSF57783">
    <property type="entry name" value="Zinc beta-ribbon"/>
    <property type="match status" value="1"/>
</dbReference>
<dbReference type="SUPFAM" id="SSF52980">
    <property type="entry name" value="Restriction endonuclease-like"/>
    <property type="match status" value="1"/>
</dbReference>
<reference evidence="4 5" key="1">
    <citation type="submission" date="2016-10" db="EMBL/GenBank/DDBJ databases">
        <authorList>
            <person name="Varghese N."/>
            <person name="Submissions S."/>
        </authorList>
    </citation>
    <scope>NUCLEOTIDE SEQUENCE [LARGE SCALE GENOMIC DNA]</scope>
    <source>
        <strain evidence="4 5">LMG 18378</strain>
    </source>
</reference>
<dbReference type="InterPro" id="IPR013498">
    <property type="entry name" value="Topo_IA_Znf"/>
</dbReference>
<dbReference type="GO" id="GO:0005694">
    <property type="term" value="C:chromosome"/>
    <property type="evidence" value="ECO:0007669"/>
    <property type="project" value="InterPro"/>
</dbReference>
<organism evidence="4 5">
    <name type="scientific">Pseudomonas citronellolis</name>
    <dbReference type="NCBI Taxonomy" id="53408"/>
    <lineage>
        <taxon>Bacteria</taxon>
        <taxon>Pseudomonadati</taxon>
        <taxon>Pseudomonadota</taxon>
        <taxon>Gammaproteobacteria</taxon>
        <taxon>Pseudomonadales</taxon>
        <taxon>Pseudomonadaceae</taxon>
        <taxon>Pseudomonas</taxon>
    </lineage>
</organism>
<proteinExistence type="predicted"/>
<evidence type="ECO:0000256" key="1">
    <source>
        <dbReference type="SAM" id="Phobius"/>
    </source>
</evidence>
<feature type="domain" description="DNA topoisomerase type IA zn finger" evidence="2">
    <location>
        <begin position="246"/>
        <end position="282"/>
    </location>
</feature>
<keyword evidence="1" id="KW-0472">Membrane</keyword>
<dbReference type="InterPro" id="IPR052906">
    <property type="entry name" value="Type_IV_Methyl-Rstrct_Enzyme"/>
</dbReference>
<feature type="domain" description="Restriction endonuclease type IV Mrr" evidence="3">
    <location>
        <begin position="109"/>
        <end position="219"/>
    </location>
</feature>
<dbReference type="Pfam" id="PF04471">
    <property type="entry name" value="Mrr_cat"/>
    <property type="match status" value="1"/>
</dbReference>
<name>A0AAQ1HJC1_9PSED</name>
<dbReference type="InterPro" id="IPR007560">
    <property type="entry name" value="Restrct_endonuc_IV_Mrr"/>
</dbReference>
<dbReference type="Gene3D" id="3.40.1350.10">
    <property type="match status" value="1"/>
</dbReference>
<keyword evidence="1" id="KW-1133">Transmembrane helix</keyword>
<evidence type="ECO:0000259" key="2">
    <source>
        <dbReference type="Pfam" id="PF01396"/>
    </source>
</evidence>
<dbReference type="PANTHER" id="PTHR30015:SF7">
    <property type="entry name" value="TYPE IV METHYL-DIRECTED RESTRICTION ENZYME ECOKMRR"/>
    <property type="match status" value="1"/>
</dbReference>
<dbReference type="InterPro" id="IPR011856">
    <property type="entry name" value="tRNA_endonuc-like_dom_sf"/>
</dbReference>
<dbReference type="GO" id="GO:0009307">
    <property type="term" value="P:DNA restriction-modification system"/>
    <property type="evidence" value="ECO:0007669"/>
    <property type="project" value="InterPro"/>
</dbReference>
<feature type="transmembrane region" description="Helical" evidence="1">
    <location>
        <begin position="20"/>
        <end position="40"/>
    </location>
</feature>
<evidence type="ECO:0000313" key="4">
    <source>
        <dbReference type="EMBL" id="SFC12258.1"/>
    </source>
</evidence>
<protein>
    <submittedName>
        <fullName evidence="4">Restriction system protein</fullName>
    </submittedName>
</protein>
<keyword evidence="1" id="KW-0812">Transmembrane</keyword>
<dbReference type="PANTHER" id="PTHR30015">
    <property type="entry name" value="MRR RESTRICTION SYSTEM PROTEIN"/>
    <property type="match status" value="1"/>
</dbReference>
<dbReference type="GO" id="GO:0006265">
    <property type="term" value="P:DNA topological change"/>
    <property type="evidence" value="ECO:0007669"/>
    <property type="project" value="InterPro"/>
</dbReference>
<keyword evidence="5" id="KW-1185">Reference proteome</keyword>
<dbReference type="InterPro" id="IPR011335">
    <property type="entry name" value="Restrct_endonuc-II-like"/>
</dbReference>
<dbReference type="Pfam" id="PF01396">
    <property type="entry name" value="Zn_ribbon_Top1"/>
    <property type="match status" value="1"/>
</dbReference>
<evidence type="ECO:0000313" key="5">
    <source>
        <dbReference type="Proteomes" id="UP000183385"/>
    </source>
</evidence>
<dbReference type="GO" id="GO:0003677">
    <property type="term" value="F:DNA binding"/>
    <property type="evidence" value="ECO:0007669"/>
    <property type="project" value="InterPro"/>
</dbReference>
<dbReference type="GO" id="GO:0015666">
    <property type="term" value="F:restriction endodeoxyribonuclease activity"/>
    <property type="evidence" value="ECO:0007669"/>
    <property type="project" value="TreeGrafter"/>
</dbReference>
<dbReference type="Gene3D" id="3.30.65.10">
    <property type="entry name" value="Bacterial Topoisomerase I, domain 1"/>
    <property type="match status" value="1"/>
</dbReference>
<dbReference type="EMBL" id="FOLS01000003">
    <property type="protein sequence ID" value="SFC12258.1"/>
    <property type="molecule type" value="Genomic_DNA"/>
</dbReference>
<gene>
    <name evidence="4" type="ORF">SAMN05216577_1031</name>
</gene>
<accession>A0AAQ1HJC1</accession>
<dbReference type="AlphaFoldDB" id="A0AAQ1HJC1"/>
<sequence length="289" mass="31877">MARRRRTSLIEDLIEIASRLPRWVSLLIALGSWLVLHPIANSQPEVPKDLHQMGQSVVGQLIRTFAFFGQFVLPAVFVIGAIGSVLARAERKKLHANVTNARESGKTIEGISWREFELLVGETFRRKGFTVIEKGGNGPDGGVDLVLHLRTDKYLVQCKQWKAISVGVTVIREFFGVMTAEGAAGGFVVTSGRFTAEAKSFADGRNIQLVDGALLKRWINNRPEIMQPASKNDDTGHTSSLCPPHCPVCNERMVIRTARRGSYVGSEFWGCSKFPVCRGARDLLASTDK</sequence>
<dbReference type="RefSeq" id="WP_074977341.1">
    <property type="nucleotide sequence ID" value="NZ_FOLS01000003.1"/>
</dbReference>
<feature type="transmembrane region" description="Helical" evidence="1">
    <location>
        <begin position="60"/>
        <end position="87"/>
    </location>
</feature>
<dbReference type="GO" id="GO:0003916">
    <property type="term" value="F:DNA topoisomerase activity"/>
    <property type="evidence" value="ECO:0007669"/>
    <property type="project" value="InterPro"/>
</dbReference>
<evidence type="ECO:0000259" key="3">
    <source>
        <dbReference type="Pfam" id="PF04471"/>
    </source>
</evidence>
<comment type="caution">
    <text evidence="4">The sequence shown here is derived from an EMBL/GenBank/DDBJ whole genome shotgun (WGS) entry which is preliminary data.</text>
</comment>
<dbReference type="Proteomes" id="UP000183385">
    <property type="component" value="Unassembled WGS sequence"/>
</dbReference>